<evidence type="ECO:0000256" key="4">
    <source>
        <dbReference type="PIRNR" id="PIRNR016020"/>
    </source>
</evidence>
<dbReference type="GO" id="GO:0030246">
    <property type="term" value="F:carbohydrate binding"/>
    <property type="evidence" value="ECO:0007669"/>
    <property type="project" value="UniProtKB-UniRule"/>
</dbReference>
<dbReference type="RefSeq" id="WP_092371403.1">
    <property type="nucleotide sequence ID" value="NZ_FNBM01000011.1"/>
</dbReference>
<feature type="active site" evidence="5">
    <location>
        <position position="271"/>
    </location>
</feature>
<dbReference type="PANTHER" id="PTHR11122:SF13">
    <property type="entry name" value="GLUCOSE-6-PHOSPHATE 1-EPIMERASE"/>
    <property type="match status" value="1"/>
</dbReference>
<dbReference type="OrthoDB" id="9790727at2"/>
<dbReference type="InterPro" id="IPR011013">
    <property type="entry name" value="Gal_mutarotase_sf_dom"/>
</dbReference>
<dbReference type="GO" id="GO:0005975">
    <property type="term" value="P:carbohydrate metabolic process"/>
    <property type="evidence" value="ECO:0007669"/>
    <property type="project" value="InterPro"/>
</dbReference>
<evidence type="ECO:0000256" key="3">
    <source>
        <dbReference type="ARBA" id="ARBA00023235"/>
    </source>
</evidence>
<comment type="similarity">
    <text evidence="2 4">Belongs to the glucose-6-phosphate 1-epimerase family.</text>
</comment>
<organism evidence="6 7">
    <name type="scientific">Phytopseudomonas seleniipraecipitans</name>
    <dbReference type="NCBI Taxonomy" id="640205"/>
    <lineage>
        <taxon>Bacteria</taxon>
        <taxon>Pseudomonadati</taxon>
        <taxon>Pseudomonadota</taxon>
        <taxon>Gammaproteobacteria</taxon>
        <taxon>Pseudomonadales</taxon>
        <taxon>Pseudomonadaceae</taxon>
        <taxon>Phytopseudomonas</taxon>
    </lineage>
</organism>
<dbReference type="InterPro" id="IPR025532">
    <property type="entry name" value="G6P_1-epimerase"/>
</dbReference>
<comment type="catalytic activity">
    <reaction evidence="1">
        <text>alpha-D-glucose 6-phosphate = beta-D-glucose 6-phosphate</text>
        <dbReference type="Rhea" id="RHEA:16249"/>
        <dbReference type="ChEBI" id="CHEBI:58225"/>
        <dbReference type="ChEBI" id="CHEBI:58247"/>
        <dbReference type="EC" id="5.1.3.15"/>
    </reaction>
</comment>
<name>A0A1G7U7I6_9GAMM</name>
<dbReference type="EC" id="5.1.3.15" evidence="4"/>
<dbReference type="Pfam" id="PF01263">
    <property type="entry name" value="Aldose_epim"/>
    <property type="match status" value="1"/>
</dbReference>
<reference evidence="6 7" key="1">
    <citation type="submission" date="2016-10" db="EMBL/GenBank/DDBJ databases">
        <authorList>
            <person name="de Groot N.N."/>
        </authorList>
    </citation>
    <scope>NUCLEOTIDE SEQUENCE [LARGE SCALE GENOMIC DNA]</scope>
    <source>
        <strain evidence="6 7">LMG 25475</strain>
    </source>
</reference>
<gene>
    <name evidence="6" type="ORF">SAMN05216381_3961</name>
</gene>
<dbReference type="InterPro" id="IPR014718">
    <property type="entry name" value="GH-type_carb-bd"/>
</dbReference>
<dbReference type="Proteomes" id="UP000243378">
    <property type="component" value="Unassembled WGS sequence"/>
</dbReference>
<dbReference type="AlphaFoldDB" id="A0A1G7U7I6"/>
<dbReference type="STRING" id="640205.SAMN05216381_3961"/>
<keyword evidence="3 4" id="KW-0413">Isomerase</keyword>
<dbReference type="Gene3D" id="2.70.98.10">
    <property type="match status" value="1"/>
</dbReference>
<feature type="active site" evidence="5">
    <location>
        <position position="168"/>
    </location>
</feature>
<dbReference type="CDD" id="cd09020">
    <property type="entry name" value="D-hex-6-P-epi_like"/>
    <property type="match status" value="1"/>
</dbReference>
<dbReference type="InterPro" id="IPR008183">
    <property type="entry name" value="Aldose_1/G6P_1-epimerase"/>
</dbReference>
<dbReference type="SUPFAM" id="SSF74650">
    <property type="entry name" value="Galactose mutarotase-like"/>
    <property type="match status" value="1"/>
</dbReference>
<sequence>MSSTTNERIQLGDLVCWRIHHAGAELLVSEQGAQILRYQPASGQPLIWLSDEAAYQAGQSVRGGVPVCWPWFGDLQRNPEAIRAAYTRPEQAPAHGLVRSVDWQLIGLNTEEDGVTLSFAFDTAAQPIAEWLFAAELQLDIHLGERLTLSLTTRNLGDSELPISQALHTYFAVSDVRQVKVEGLDACRYVDTLDGWKKVRQKGAVTFTGETDRIYLDTPAQLSIVDAQWKRRILMRSEGSASAVVWNPWIAKAKRLSQFADDAWQGMLCIEHANVLDDALILAPGAEYQLDVTLWSQPL</sequence>
<dbReference type="EMBL" id="FNBM01000011">
    <property type="protein sequence ID" value="SDG43019.1"/>
    <property type="molecule type" value="Genomic_DNA"/>
</dbReference>
<evidence type="ECO:0000256" key="5">
    <source>
        <dbReference type="PIRSR" id="PIRSR016020-1"/>
    </source>
</evidence>
<dbReference type="PANTHER" id="PTHR11122">
    <property type="entry name" value="APOSPORY-ASSOCIATED PROTEIN C-RELATED"/>
    <property type="match status" value="1"/>
</dbReference>
<evidence type="ECO:0000256" key="2">
    <source>
        <dbReference type="ARBA" id="ARBA00005866"/>
    </source>
</evidence>
<evidence type="ECO:0000313" key="6">
    <source>
        <dbReference type="EMBL" id="SDG43019.1"/>
    </source>
</evidence>
<evidence type="ECO:0000256" key="1">
    <source>
        <dbReference type="ARBA" id="ARBA00001096"/>
    </source>
</evidence>
<dbReference type="GO" id="GO:0047938">
    <property type="term" value="F:glucose-6-phosphate 1-epimerase activity"/>
    <property type="evidence" value="ECO:0007669"/>
    <property type="project" value="UniProtKB-UniRule"/>
</dbReference>
<proteinExistence type="inferred from homology"/>
<protein>
    <recommendedName>
        <fullName evidence="4">Putative glucose-6-phosphate 1-epimerase</fullName>
        <ecNumber evidence="4">5.1.3.15</ecNumber>
    </recommendedName>
</protein>
<evidence type="ECO:0000313" key="7">
    <source>
        <dbReference type="Proteomes" id="UP000243378"/>
    </source>
</evidence>
<dbReference type="PIRSF" id="PIRSF016020">
    <property type="entry name" value="PHexose_mutarotase"/>
    <property type="match status" value="1"/>
</dbReference>
<accession>A0A1G7U7I6</accession>